<dbReference type="STRING" id="1081105.A0A162KCR8"/>
<dbReference type="AlphaFoldDB" id="A0A162KCR8"/>
<dbReference type="EMBL" id="AZHC01000003">
    <property type="protein sequence ID" value="OAA49234.1"/>
    <property type="molecule type" value="Genomic_DNA"/>
</dbReference>
<gene>
    <name evidence="2" type="ORF">NOR_01157</name>
</gene>
<evidence type="ECO:0000313" key="3">
    <source>
        <dbReference type="Proteomes" id="UP000243498"/>
    </source>
</evidence>
<organism evidence="2 3">
    <name type="scientific">Metarhizium rileyi (strain RCEF 4871)</name>
    <name type="common">Nomuraea rileyi</name>
    <dbReference type="NCBI Taxonomy" id="1649241"/>
    <lineage>
        <taxon>Eukaryota</taxon>
        <taxon>Fungi</taxon>
        <taxon>Dikarya</taxon>
        <taxon>Ascomycota</taxon>
        <taxon>Pezizomycotina</taxon>
        <taxon>Sordariomycetes</taxon>
        <taxon>Hypocreomycetidae</taxon>
        <taxon>Hypocreales</taxon>
        <taxon>Clavicipitaceae</taxon>
        <taxon>Metarhizium</taxon>
    </lineage>
</organism>
<protein>
    <submittedName>
        <fullName evidence="2">Uncharacterized protein</fullName>
    </submittedName>
</protein>
<keyword evidence="3" id="KW-1185">Reference proteome</keyword>
<dbReference type="Proteomes" id="UP000243498">
    <property type="component" value="Unassembled WGS sequence"/>
</dbReference>
<sequence>MFPSFLFPLSTTSSSEQRNIHSPFLFRSEGGISIHSSSATLNHPRQSRLDHRLDHSSHPSFTHTRNIFTTNKGRSRLEEDATFGKMRGALSIVTVLSAIATLSSALPQPSPVPRADAAAAAGAKPKYSIVPLEPSDDDPQSSHHGTGGGDGNGGNSSESNAVTEKPVTQTVSKTGPPVTITNPAPTTISTISTGGTQNVTVTVTVTAEVPLTSTSTTPSTSAPTTTITTQGNSIVTTPTSPTLPATTATSTTSTVSIQASLPDTTHSVPLETPRAPVSSITWSLSHSNHTTPSLASRTETTKTASYTAVLSGYMNGTEPSSMVSVPTRSDTVSVLTTISTVLTPSLPSTSTKTFEDGTWHMTYPPWNGTVTQRFRRL</sequence>
<evidence type="ECO:0000256" key="1">
    <source>
        <dbReference type="SAM" id="MobiDB-lite"/>
    </source>
</evidence>
<feature type="compositionally biased region" description="Low complexity" evidence="1">
    <location>
        <begin position="236"/>
        <end position="254"/>
    </location>
</feature>
<evidence type="ECO:0000313" key="2">
    <source>
        <dbReference type="EMBL" id="OAA49234.1"/>
    </source>
</evidence>
<comment type="caution">
    <text evidence="2">The sequence shown here is derived from an EMBL/GenBank/DDBJ whole genome shotgun (WGS) entry which is preliminary data.</text>
</comment>
<name>A0A162KCR8_METRR</name>
<feature type="compositionally biased region" description="Low complexity" evidence="1">
    <location>
        <begin position="212"/>
        <end position="229"/>
    </location>
</feature>
<feature type="compositionally biased region" description="Gly residues" evidence="1">
    <location>
        <begin position="145"/>
        <end position="154"/>
    </location>
</feature>
<dbReference type="OMA" id="WHTSYPA"/>
<reference evidence="2 3" key="1">
    <citation type="journal article" date="2016" name="Genome Biol. Evol.">
        <title>Divergent and convergent evolution of fungal pathogenicity.</title>
        <authorList>
            <person name="Shang Y."/>
            <person name="Xiao G."/>
            <person name="Zheng P."/>
            <person name="Cen K."/>
            <person name="Zhan S."/>
            <person name="Wang C."/>
        </authorList>
    </citation>
    <scope>NUCLEOTIDE SEQUENCE [LARGE SCALE GENOMIC DNA]</scope>
    <source>
        <strain evidence="2 3">RCEF 4871</strain>
    </source>
</reference>
<accession>A0A162KCR8</accession>
<feature type="compositionally biased region" description="Low complexity" evidence="1">
    <location>
        <begin position="179"/>
        <end position="193"/>
    </location>
</feature>
<dbReference type="OrthoDB" id="4927973at2759"/>
<feature type="region of interest" description="Disordered" evidence="1">
    <location>
        <begin position="128"/>
        <end position="193"/>
    </location>
</feature>
<proteinExistence type="predicted"/>
<feature type="region of interest" description="Disordered" evidence="1">
    <location>
        <begin position="212"/>
        <end position="254"/>
    </location>
</feature>